<evidence type="ECO:0000313" key="2">
    <source>
        <dbReference type="EMBL" id="CAE8743469.1"/>
    </source>
</evidence>
<dbReference type="GO" id="GO:0070042">
    <property type="term" value="F:rRNA (uridine-N3-)-methyltransferase activity"/>
    <property type="evidence" value="ECO:0007669"/>
    <property type="project" value="InterPro"/>
</dbReference>
<protein>
    <recommendedName>
        <fullName evidence="1">25S rRNA (uridine-N(3))-methyltransferase BMT5-like domain-containing protein</fullName>
    </recommendedName>
</protein>
<gene>
    <name evidence="2" type="ORF">PGLA2088_LOCUS51409</name>
</gene>
<dbReference type="AlphaFoldDB" id="A0A813LU18"/>
<dbReference type="Proteomes" id="UP000626109">
    <property type="component" value="Unassembled WGS sequence"/>
</dbReference>
<dbReference type="PANTHER" id="PTHR11538:SF26">
    <property type="entry name" value="FERREDOXIN-FOLD ANTICODON-BINDING DOMAIN-CONTAINING PROTEIN 1"/>
    <property type="match status" value="1"/>
</dbReference>
<evidence type="ECO:0000259" key="1">
    <source>
        <dbReference type="Pfam" id="PF10354"/>
    </source>
</evidence>
<dbReference type="GO" id="GO:0070475">
    <property type="term" value="P:rRNA base methylation"/>
    <property type="evidence" value="ECO:0007669"/>
    <property type="project" value="InterPro"/>
</dbReference>
<dbReference type="Gene3D" id="3.40.50.150">
    <property type="entry name" value="Vaccinia Virus protein VP39"/>
    <property type="match status" value="1"/>
</dbReference>
<evidence type="ECO:0000313" key="3">
    <source>
        <dbReference type="Proteomes" id="UP000626109"/>
    </source>
</evidence>
<feature type="non-terminal residue" evidence="2">
    <location>
        <position position="392"/>
    </location>
</feature>
<dbReference type="GO" id="GO:0005737">
    <property type="term" value="C:cytoplasm"/>
    <property type="evidence" value="ECO:0007669"/>
    <property type="project" value="TreeGrafter"/>
</dbReference>
<dbReference type="Pfam" id="PF10354">
    <property type="entry name" value="BMT5-like"/>
    <property type="match status" value="1"/>
</dbReference>
<reference evidence="2" key="1">
    <citation type="submission" date="2021-02" db="EMBL/GenBank/DDBJ databases">
        <authorList>
            <person name="Dougan E. K."/>
            <person name="Rhodes N."/>
            <person name="Thang M."/>
            <person name="Chan C."/>
        </authorList>
    </citation>
    <scope>NUCLEOTIDE SEQUENCE</scope>
</reference>
<dbReference type="InterPro" id="IPR019446">
    <property type="entry name" value="BMT5-like"/>
</dbReference>
<dbReference type="EMBL" id="CAJNNW010037646">
    <property type="protein sequence ID" value="CAE8743469.1"/>
    <property type="molecule type" value="Genomic_DNA"/>
</dbReference>
<accession>A0A813LU18</accession>
<dbReference type="PANTHER" id="PTHR11538">
    <property type="entry name" value="PHENYLALANYL-TRNA SYNTHETASE"/>
    <property type="match status" value="1"/>
</dbReference>
<feature type="domain" description="25S rRNA (uridine-N(3))-methyltransferase BMT5-like" evidence="1">
    <location>
        <begin position="216"/>
        <end position="379"/>
    </location>
</feature>
<proteinExistence type="predicted"/>
<organism evidence="2 3">
    <name type="scientific">Polarella glacialis</name>
    <name type="common">Dinoflagellate</name>
    <dbReference type="NCBI Taxonomy" id="89957"/>
    <lineage>
        <taxon>Eukaryota</taxon>
        <taxon>Sar</taxon>
        <taxon>Alveolata</taxon>
        <taxon>Dinophyceae</taxon>
        <taxon>Suessiales</taxon>
        <taxon>Suessiaceae</taxon>
        <taxon>Polarella</taxon>
    </lineage>
</organism>
<sequence length="392" mass="43173">MSQLARRFSELVSFTLGPALKLRRLQVGRAFRYLRPFGLGNASGIRARHDSHAVDHAVAHMVQYHCTVDAIQGPQGVVSKSRRFDCCGMALDVWNEVTVERSSFFAFEIEGEGDALVVKGVEAAYAAIGQQVPTLHYRTLNRIPLPSRAFGDVGGAQAFDGGMPQADGKPKAKWRRPPPFPLLSKEPPVLFSPSSEEEPLGELLADVKYSQDHKTLLVGEANFTFAAALCKRFEDCTGLTATSYESREEVVDRFGGAVARRLEELENRLCGVHHAVSVVDLAERFRQGSFDCVAFNFPLVTPKPAATESEAAASRGETLKKTHRDLSDLLVDFFRGASHVLRPGGECHLRLTDQHITARGLKAAEPFGLTLISRIDFAPAFERVYHPLGYRP</sequence>
<comment type="caution">
    <text evidence="2">The sequence shown here is derived from an EMBL/GenBank/DDBJ whole genome shotgun (WGS) entry which is preliminary data.</text>
</comment>
<dbReference type="InterPro" id="IPR029063">
    <property type="entry name" value="SAM-dependent_MTases_sf"/>
</dbReference>
<name>A0A813LU18_POLGL</name>